<evidence type="ECO:0000313" key="6">
    <source>
        <dbReference type="EMBL" id="CAG7836920.1"/>
    </source>
</evidence>
<organism evidence="6 7">
    <name type="scientific">Allacma fusca</name>
    <dbReference type="NCBI Taxonomy" id="39272"/>
    <lineage>
        <taxon>Eukaryota</taxon>
        <taxon>Metazoa</taxon>
        <taxon>Ecdysozoa</taxon>
        <taxon>Arthropoda</taxon>
        <taxon>Hexapoda</taxon>
        <taxon>Collembola</taxon>
        <taxon>Symphypleona</taxon>
        <taxon>Sminthuridae</taxon>
        <taxon>Allacma</taxon>
    </lineage>
</organism>
<accession>A0A8J2LRU2</accession>
<dbReference type="PROSITE" id="PS00070">
    <property type="entry name" value="ALDEHYDE_DEHYDR_CYS"/>
    <property type="match status" value="1"/>
</dbReference>
<evidence type="ECO:0000259" key="5">
    <source>
        <dbReference type="Pfam" id="PF00171"/>
    </source>
</evidence>
<dbReference type="OrthoDB" id="440325at2759"/>
<protein>
    <recommendedName>
        <fullName evidence="5">Aldehyde dehydrogenase domain-containing protein</fullName>
    </recommendedName>
</protein>
<sequence length="303" mass="34301">MDAHKTHQQILQVTRAAFGTGRTKKLSFREKQLKNLLRLLEENNNEILQALYKDLRKSETEATIFELELCKTEIIYMLKNLKKYAADEKLPFNWLTLMDRGFIRKEPYGVVLIIGPWNYPITLTIKPLIGAIASGNCAVIKPSEVAPECAKAIAKLLPQYIDPECYPVVLADVAQTKRLLENKFDYIFYTGATSVGSSILRQAAPHLTPVTLELGGKSPCYIDEDTDFRRAACRIMWGKLANMGQTCIAPDYESEPQAWEATMRNSPLTLFLTRKPFSFGALAISMRNLERIVIHQLPVPNCF</sequence>
<dbReference type="InterPro" id="IPR012394">
    <property type="entry name" value="Aldehyde_DH_NAD(P)"/>
</dbReference>
<dbReference type="PANTHER" id="PTHR43570:SF16">
    <property type="entry name" value="ALDEHYDE DEHYDROGENASE TYPE III, ISOFORM Q"/>
    <property type="match status" value="1"/>
</dbReference>
<dbReference type="InterPro" id="IPR029510">
    <property type="entry name" value="Ald_DH_CS_GLU"/>
</dbReference>
<dbReference type="Proteomes" id="UP000708208">
    <property type="component" value="Unassembled WGS sequence"/>
</dbReference>
<evidence type="ECO:0000256" key="3">
    <source>
        <dbReference type="PROSITE-ProRule" id="PRU10007"/>
    </source>
</evidence>
<dbReference type="PROSITE" id="PS00687">
    <property type="entry name" value="ALDEHYDE_DEHYDR_GLU"/>
    <property type="match status" value="1"/>
</dbReference>
<dbReference type="AlphaFoldDB" id="A0A8J2LRU2"/>
<name>A0A8J2LRU2_9HEXA</name>
<evidence type="ECO:0000256" key="1">
    <source>
        <dbReference type="ARBA" id="ARBA00009986"/>
    </source>
</evidence>
<dbReference type="FunFam" id="3.40.605.10:FF:000004">
    <property type="entry name" value="Aldehyde dehydrogenase"/>
    <property type="match status" value="1"/>
</dbReference>
<proteinExistence type="inferred from homology"/>
<dbReference type="Pfam" id="PF00171">
    <property type="entry name" value="Aldedh"/>
    <property type="match status" value="1"/>
</dbReference>
<comment type="caution">
    <text evidence="6">The sequence shown here is derived from an EMBL/GenBank/DDBJ whole genome shotgun (WGS) entry which is preliminary data.</text>
</comment>
<feature type="active site" evidence="3">
    <location>
        <position position="213"/>
    </location>
</feature>
<dbReference type="GO" id="GO:0006081">
    <property type="term" value="P:aldehyde metabolic process"/>
    <property type="evidence" value="ECO:0007669"/>
    <property type="project" value="InterPro"/>
</dbReference>
<dbReference type="InterPro" id="IPR016160">
    <property type="entry name" value="Ald_DH_CS_CYS"/>
</dbReference>
<keyword evidence="2 4" id="KW-0560">Oxidoreductase</keyword>
<evidence type="ECO:0000313" key="7">
    <source>
        <dbReference type="Proteomes" id="UP000708208"/>
    </source>
</evidence>
<evidence type="ECO:0000256" key="2">
    <source>
        <dbReference type="ARBA" id="ARBA00023002"/>
    </source>
</evidence>
<dbReference type="InterPro" id="IPR015590">
    <property type="entry name" value="Aldehyde_DH_dom"/>
</dbReference>
<dbReference type="PANTHER" id="PTHR43570">
    <property type="entry name" value="ALDEHYDE DEHYDROGENASE"/>
    <property type="match status" value="1"/>
</dbReference>
<gene>
    <name evidence="6" type="ORF">AFUS01_LOCUS46110</name>
</gene>
<dbReference type="GO" id="GO:0005737">
    <property type="term" value="C:cytoplasm"/>
    <property type="evidence" value="ECO:0007669"/>
    <property type="project" value="TreeGrafter"/>
</dbReference>
<dbReference type="EMBL" id="CAJVCH010571203">
    <property type="protein sequence ID" value="CAG7836920.1"/>
    <property type="molecule type" value="Genomic_DNA"/>
</dbReference>
<dbReference type="GO" id="GO:0004029">
    <property type="term" value="F:aldehyde dehydrogenase (NAD+) activity"/>
    <property type="evidence" value="ECO:0007669"/>
    <property type="project" value="TreeGrafter"/>
</dbReference>
<reference evidence="6" key="1">
    <citation type="submission" date="2021-06" db="EMBL/GenBank/DDBJ databases">
        <authorList>
            <person name="Hodson N. C."/>
            <person name="Mongue J. A."/>
            <person name="Jaron S. K."/>
        </authorList>
    </citation>
    <scope>NUCLEOTIDE SEQUENCE</scope>
</reference>
<evidence type="ECO:0000256" key="4">
    <source>
        <dbReference type="RuleBase" id="RU003345"/>
    </source>
</evidence>
<comment type="similarity">
    <text evidence="1 4">Belongs to the aldehyde dehydrogenase family.</text>
</comment>
<feature type="domain" description="Aldehyde dehydrogenase" evidence="5">
    <location>
        <begin position="8"/>
        <end position="250"/>
    </location>
</feature>
<keyword evidence="7" id="KW-1185">Reference proteome</keyword>